<dbReference type="EMBL" id="KP995196">
    <property type="protein sequence ID" value="AKC92635.1"/>
    <property type="molecule type" value="Genomic_DNA"/>
</dbReference>
<dbReference type="InterPro" id="IPR015424">
    <property type="entry name" value="PyrdxlP-dep_Trfase"/>
</dbReference>
<feature type="modified residue" description="N6-(pyridoxal phosphate)lysine" evidence="4">
    <location>
        <position position="212"/>
    </location>
</feature>
<dbReference type="GO" id="GO:0004125">
    <property type="term" value="F:L-seryl-tRNA(Sec) selenium transferase activity"/>
    <property type="evidence" value="ECO:0007669"/>
    <property type="project" value="TreeGrafter"/>
</dbReference>
<proteinExistence type="inferred from homology"/>
<dbReference type="GO" id="GO:0008483">
    <property type="term" value="F:transaminase activity"/>
    <property type="evidence" value="ECO:0007669"/>
    <property type="project" value="UniProtKB-KW"/>
</dbReference>
<evidence type="ECO:0000256" key="2">
    <source>
        <dbReference type="ARBA" id="ARBA00022898"/>
    </source>
</evidence>
<dbReference type="InterPro" id="IPR015421">
    <property type="entry name" value="PyrdxlP-dep_Trfase_major"/>
</dbReference>
<keyword evidence="2 4" id="KW-0663">Pyridoxal phosphate</keyword>
<keyword evidence="5" id="KW-0032">Aminotransferase</keyword>
<evidence type="ECO:0000256" key="4">
    <source>
        <dbReference type="PIRSR" id="PIRSR618319-50"/>
    </source>
</evidence>
<dbReference type="Gene3D" id="3.40.640.10">
    <property type="entry name" value="Type I PLP-dependent aspartate aminotransferase-like (Major domain)"/>
    <property type="match status" value="1"/>
</dbReference>
<reference evidence="5" key="1">
    <citation type="journal article" date="2015" name="J. Biol. Chem.">
        <title>The biosynthesis of capuramycin-type antibiotics: identification of the A-102395 biosynthetic gene cluster, mechanism of self-resistance, and formation of uridine-5'-carboxamide.</title>
        <authorList>
            <person name="Cai W."/>
            <person name="Goswami A."/>
            <person name="Yang Z."/>
            <person name="Liu X."/>
            <person name="Green K.D."/>
            <person name="Barnard-Britson S."/>
            <person name="Baba S."/>
            <person name="Funabashi M."/>
            <person name="Nonaka K."/>
            <person name="Sunkara M."/>
            <person name="Morris A.J."/>
            <person name="Spork A.P."/>
            <person name="Ducho C."/>
            <person name="Garneau-Tsodikova S."/>
            <person name="Thorson J.S."/>
            <person name="Van Lanen S.G."/>
        </authorList>
    </citation>
    <scope>NUCLEOTIDE SEQUENCE</scope>
    <source>
        <strain evidence="5">SANK 60206</strain>
    </source>
</reference>
<dbReference type="PANTHER" id="PTHR32328:SF0">
    <property type="entry name" value="L-SERYL-TRNA(SEC) SELENIUM TRANSFERASE"/>
    <property type="match status" value="1"/>
</dbReference>
<accession>A0A0E3USM8</accession>
<protein>
    <submittedName>
        <fullName evidence="5">Putative SelA-related PLP-dependent aminotransferase</fullName>
    </submittedName>
</protein>
<evidence type="ECO:0000313" key="5">
    <source>
        <dbReference type="EMBL" id="AKC92635.1"/>
    </source>
</evidence>
<comment type="similarity">
    <text evidence="3">Belongs to the SelA family.</text>
</comment>
<dbReference type="PANTHER" id="PTHR32328">
    <property type="entry name" value="L-SERYL-TRNA(SEC) SELENIUM TRANSFERASE"/>
    <property type="match status" value="1"/>
</dbReference>
<sequence length="378" mass="39482">MDYQGLGVAPIISAQANSTPLGGCTLSEGVIAAMANAARSHVDMDQLWRASGRFLAEVTGSEDACPVTGAAAGMAIAVAACVAGTDVLRIQRLPDPGDRPHEVVLQKGHSISYGGASIAQMIALGGGRIVEVGAVNETLRDHVAGAVGPQTAALVYVTSHTHAVHKKGVSLDDLVAIGRKHGIPVIVDAAGESDLRHWAASGADLVIYSGPKMLGGPTSGFVCGRAGLVAACRAQYAGIARPMKVGKENLMGLLQAVREYTSVTEEARATAQRERMTALAGRLDKLPGLSAGVEQDESGRLIYRILLDIDPAEAGCSAARLATEMTTGIPAVYLRDFRLHLGQLEVDPRALSREGEETVVRRLEEVLSGSRDDAEIAR</sequence>
<organism evidence="5">
    <name type="scientific">Amycolatopsis sp. SANK 60206</name>
    <dbReference type="NCBI Taxonomy" id="1642649"/>
    <lineage>
        <taxon>Bacteria</taxon>
        <taxon>Bacillati</taxon>
        <taxon>Actinomycetota</taxon>
        <taxon>Actinomycetes</taxon>
        <taxon>Pseudonocardiales</taxon>
        <taxon>Pseudonocardiaceae</taxon>
        <taxon>Amycolatopsis</taxon>
    </lineage>
</organism>
<dbReference type="Pfam" id="PF03841">
    <property type="entry name" value="SelA"/>
    <property type="match status" value="1"/>
</dbReference>
<keyword evidence="5" id="KW-0808">Transferase</keyword>
<name>A0A0E3USM8_9PSEU</name>
<comment type="cofactor">
    <cofactor evidence="1 4">
        <name>pyridoxal 5'-phosphate</name>
        <dbReference type="ChEBI" id="CHEBI:597326"/>
    </cofactor>
</comment>
<evidence type="ECO:0000256" key="3">
    <source>
        <dbReference type="ARBA" id="ARBA00044507"/>
    </source>
</evidence>
<dbReference type="SUPFAM" id="SSF53383">
    <property type="entry name" value="PLP-dependent transferases"/>
    <property type="match status" value="1"/>
</dbReference>
<dbReference type="InterPro" id="IPR018319">
    <property type="entry name" value="SelA-like"/>
</dbReference>
<evidence type="ECO:0000256" key="1">
    <source>
        <dbReference type="ARBA" id="ARBA00001933"/>
    </source>
</evidence>
<dbReference type="AlphaFoldDB" id="A0A0E3USM8"/>